<name>A0A7W7PVF9_9ACTN</name>
<reference evidence="1 2" key="1">
    <citation type="submission" date="2020-08" db="EMBL/GenBank/DDBJ databases">
        <title>Genomic Encyclopedia of Type Strains, Phase III (KMG-III): the genomes of soil and plant-associated and newly described type strains.</title>
        <authorList>
            <person name="Whitman W."/>
        </authorList>
    </citation>
    <scope>NUCLEOTIDE SEQUENCE [LARGE SCALE GENOMIC DNA]</scope>
    <source>
        <strain evidence="1 2">CECT 3273</strain>
    </source>
</reference>
<dbReference type="AlphaFoldDB" id="A0A7W7PVF9"/>
<keyword evidence="2" id="KW-1185">Reference proteome</keyword>
<gene>
    <name evidence="1" type="ORF">FHS37_006112</name>
</gene>
<protein>
    <submittedName>
        <fullName evidence="1">Uncharacterized protein</fullName>
    </submittedName>
</protein>
<evidence type="ECO:0000313" key="1">
    <source>
        <dbReference type="EMBL" id="MBB4902020.1"/>
    </source>
</evidence>
<accession>A0A7W7PVF9</accession>
<sequence>MAARDAVVAILKGWAREGRTDTYKALSEAVAPEHGVHYHGRMMSLLPADVCRRDSTGPEPMLSAPVVNGSGRKPFDRFLEPAVTGFRRRSRVRPGPRTCPATAPPLPAPPEAVRPYAWAIPASLPVPGPGWRGGGERCFLPALAAGHWRPRALREEGIKTSR</sequence>
<proteinExistence type="predicted"/>
<dbReference type="Proteomes" id="UP000579523">
    <property type="component" value="Unassembled WGS sequence"/>
</dbReference>
<dbReference type="EMBL" id="JACHJI010000013">
    <property type="protein sequence ID" value="MBB4902020.1"/>
    <property type="molecule type" value="Genomic_DNA"/>
</dbReference>
<evidence type="ECO:0000313" key="2">
    <source>
        <dbReference type="Proteomes" id="UP000579523"/>
    </source>
</evidence>
<comment type="caution">
    <text evidence="1">The sequence shown here is derived from an EMBL/GenBank/DDBJ whole genome shotgun (WGS) entry which is preliminary data.</text>
</comment>
<organism evidence="1 2">
    <name type="scientific">Streptomyces griseomycini</name>
    <dbReference type="NCBI Taxonomy" id="66895"/>
    <lineage>
        <taxon>Bacteria</taxon>
        <taxon>Bacillati</taxon>
        <taxon>Actinomycetota</taxon>
        <taxon>Actinomycetes</taxon>
        <taxon>Kitasatosporales</taxon>
        <taxon>Streptomycetaceae</taxon>
        <taxon>Streptomyces</taxon>
    </lineage>
</organism>